<comment type="caution">
    <text evidence="1">The sequence shown here is derived from an EMBL/GenBank/DDBJ whole genome shotgun (WGS) entry which is preliminary data.</text>
</comment>
<dbReference type="OrthoDB" id="10269616at2759"/>
<accession>A0A8X6G7G1</accession>
<reference evidence="1" key="1">
    <citation type="submission" date="2020-07" db="EMBL/GenBank/DDBJ databases">
        <title>Multicomponent nature underlies the extraordinary mechanical properties of spider dragline silk.</title>
        <authorList>
            <person name="Kono N."/>
            <person name="Nakamura H."/>
            <person name="Mori M."/>
            <person name="Yoshida Y."/>
            <person name="Ohtoshi R."/>
            <person name="Malay A.D."/>
            <person name="Moran D.A.P."/>
            <person name="Tomita M."/>
            <person name="Numata K."/>
            <person name="Arakawa K."/>
        </authorList>
    </citation>
    <scope>NUCLEOTIDE SEQUENCE</scope>
</reference>
<dbReference type="Proteomes" id="UP000887116">
    <property type="component" value="Unassembled WGS sequence"/>
</dbReference>
<protein>
    <submittedName>
        <fullName evidence="1">Uncharacterized protein</fullName>
    </submittedName>
</protein>
<organism evidence="1 2">
    <name type="scientific">Trichonephila clavata</name>
    <name type="common">Joro spider</name>
    <name type="synonym">Nephila clavata</name>
    <dbReference type="NCBI Taxonomy" id="2740835"/>
    <lineage>
        <taxon>Eukaryota</taxon>
        <taxon>Metazoa</taxon>
        <taxon>Ecdysozoa</taxon>
        <taxon>Arthropoda</taxon>
        <taxon>Chelicerata</taxon>
        <taxon>Arachnida</taxon>
        <taxon>Araneae</taxon>
        <taxon>Araneomorphae</taxon>
        <taxon>Entelegynae</taxon>
        <taxon>Araneoidea</taxon>
        <taxon>Nephilidae</taxon>
        <taxon>Trichonephila</taxon>
    </lineage>
</organism>
<evidence type="ECO:0000313" key="2">
    <source>
        <dbReference type="Proteomes" id="UP000887116"/>
    </source>
</evidence>
<name>A0A8X6G7G1_TRICU</name>
<evidence type="ECO:0000313" key="1">
    <source>
        <dbReference type="EMBL" id="GFQ97467.1"/>
    </source>
</evidence>
<dbReference type="AlphaFoldDB" id="A0A8X6G7G1"/>
<dbReference type="EMBL" id="BMAO01024751">
    <property type="protein sequence ID" value="GFQ97467.1"/>
    <property type="molecule type" value="Genomic_DNA"/>
</dbReference>
<proteinExistence type="predicted"/>
<sequence>MLVNRGKEEDCEIIRNYLSYGALRIVTEFFSQTRGPDPAHRAPTPRRPEGHVRLPWRKITTSSETKWRSGILSSY</sequence>
<keyword evidence="2" id="KW-1185">Reference proteome</keyword>
<gene>
    <name evidence="1" type="ORF">TNCT_101081</name>
</gene>